<name>A0ABP8LRP4_9BACT</name>
<comment type="caution">
    <text evidence="1">The sequence shown here is derived from an EMBL/GenBank/DDBJ whole genome shotgun (WGS) entry which is preliminary data.</text>
</comment>
<dbReference type="EMBL" id="BAABEY010000005">
    <property type="protein sequence ID" value="GAA4433430.1"/>
    <property type="molecule type" value="Genomic_DNA"/>
</dbReference>
<evidence type="ECO:0000313" key="2">
    <source>
        <dbReference type="Proteomes" id="UP001501508"/>
    </source>
</evidence>
<protein>
    <recommendedName>
        <fullName evidence="3">DUF4377 domain-containing protein</fullName>
    </recommendedName>
</protein>
<proteinExistence type="predicted"/>
<accession>A0ABP8LRP4</accession>
<keyword evidence="2" id="KW-1185">Reference proteome</keyword>
<dbReference type="RefSeq" id="WP_345026659.1">
    <property type="nucleotide sequence ID" value="NZ_BAABEY010000005.1"/>
</dbReference>
<dbReference type="PROSITE" id="PS51257">
    <property type="entry name" value="PROKAR_LIPOPROTEIN"/>
    <property type="match status" value="1"/>
</dbReference>
<dbReference type="Proteomes" id="UP001501508">
    <property type="component" value="Unassembled WGS sequence"/>
</dbReference>
<reference evidence="2" key="1">
    <citation type="journal article" date="2019" name="Int. J. Syst. Evol. Microbiol.">
        <title>The Global Catalogue of Microorganisms (GCM) 10K type strain sequencing project: providing services to taxonomists for standard genome sequencing and annotation.</title>
        <authorList>
            <consortium name="The Broad Institute Genomics Platform"/>
            <consortium name="The Broad Institute Genome Sequencing Center for Infectious Disease"/>
            <person name="Wu L."/>
            <person name="Ma J."/>
        </authorList>
    </citation>
    <scope>NUCLEOTIDE SEQUENCE [LARGE SCALE GENOMIC DNA]</scope>
    <source>
        <strain evidence="2">JCM 31920</strain>
    </source>
</reference>
<organism evidence="1 2">
    <name type="scientific">Ravibacter arvi</name>
    <dbReference type="NCBI Taxonomy" id="2051041"/>
    <lineage>
        <taxon>Bacteria</taxon>
        <taxon>Pseudomonadati</taxon>
        <taxon>Bacteroidota</taxon>
        <taxon>Cytophagia</taxon>
        <taxon>Cytophagales</taxon>
        <taxon>Spirosomataceae</taxon>
        <taxon>Ravibacter</taxon>
    </lineage>
</organism>
<sequence length="140" mass="15564">MKFVTVLIFSVSAALLGCKALDSEPLPLNSLDSKSVVKIPGNASRELAVSLVSLTDTRCPQNVICVQDGRVDMTLFVKDQTDSVMVETVFRGSVEKNSGKIFDLGGYRYALYVERVLPYPKEGKKPKLEDYLIDFRINNQ</sequence>
<evidence type="ECO:0000313" key="1">
    <source>
        <dbReference type="EMBL" id="GAA4433430.1"/>
    </source>
</evidence>
<gene>
    <name evidence="1" type="ORF">GCM10023091_06980</name>
</gene>
<evidence type="ECO:0008006" key="3">
    <source>
        <dbReference type="Google" id="ProtNLM"/>
    </source>
</evidence>